<evidence type="ECO:0000313" key="1">
    <source>
        <dbReference type="Ensembl" id="ENSECAP00000085743.1"/>
    </source>
</evidence>
<name>A0A9L0TF93_HORSE</name>
<dbReference type="Ensembl" id="ENSECAT00000093336.1">
    <property type="protein sequence ID" value="ENSECAP00000085743.1"/>
    <property type="gene ID" value="ENSECAG00000048637.1"/>
</dbReference>
<sequence>IHMFPHYQCPRQSGKFVTIYEPKLTLYYHAKSLVYISVHSWCCTFYGFEQMLKISSRCRIRSLLSE</sequence>
<organism evidence="1 2">
    <name type="scientific">Equus caballus</name>
    <name type="common">Horse</name>
    <dbReference type="NCBI Taxonomy" id="9796"/>
    <lineage>
        <taxon>Eukaryota</taxon>
        <taxon>Metazoa</taxon>
        <taxon>Chordata</taxon>
        <taxon>Craniata</taxon>
        <taxon>Vertebrata</taxon>
        <taxon>Euteleostomi</taxon>
        <taxon>Mammalia</taxon>
        <taxon>Eutheria</taxon>
        <taxon>Laurasiatheria</taxon>
        <taxon>Perissodactyla</taxon>
        <taxon>Equidae</taxon>
        <taxon>Equus</taxon>
    </lineage>
</organism>
<proteinExistence type="predicted"/>
<dbReference type="AlphaFoldDB" id="A0A9L0TF93"/>
<evidence type="ECO:0000313" key="2">
    <source>
        <dbReference type="Proteomes" id="UP000002281"/>
    </source>
</evidence>
<reference evidence="1" key="2">
    <citation type="submission" date="2025-08" db="UniProtKB">
        <authorList>
            <consortium name="Ensembl"/>
        </authorList>
    </citation>
    <scope>IDENTIFICATION</scope>
    <source>
        <strain evidence="1">Thoroughbred</strain>
    </source>
</reference>
<reference evidence="1 2" key="1">
    <citation type="journal article" date="2009" name="Science">
        <title>Genome sequence, comparative analysis, and population genetics of the domestic horse.</title>
        <authorList>
            <consortium name="Broad Institute Genome Sequencing Platform"/>
            <consortium name="Broad Institute Whole Genome Assembly Team"/>
            <person name="Wade C.M."/>
            <person name="Giulotto E."/>
            <person name="Sigurdsson S."/>
            <person name="Zoli M."/>
            <person name="Gnerre S."/>
            <person name="Imsland F."/>
            <person name="Lear T.L."/>
            <person name="Adelson D.L."/>
            <person name="Bailey E."/>
            <person name="Bellone R.R."/>
            <person name="Bloecker H."/>
            <person name="Distl O."/>
            <person name="Edgar R.C."/>
            <person name="Garber M."/>
            <person name="Leeb T."/>
            <person name="Mauceli E."/>
            <person name="MacLeod J.N."/>
            <person name="Penedo M.C.T."/>
            <person name="Raison J.M."/>
            <person name="Sharpe T."/>
            <person name="Vogel J."/>
            <person name="Andersson L."/>
            <person name="Antczak D.F."/>
            <person name="Biagi T."/>
            <person name="Binns M.M."/>
            <person name="Chowdhary B.P."/>
            <person name="Coleman S.J."/>
            <person name="Della Valle G."/>
            <person name="Fryc S."/>
            <person name="Guerin G."/>
            <person name="Hasegawa T."/>
            <person name="Hill E.W."/>
            <person name="Jurka J."/>
            <person name="Kiialainen A."/>
            <person name="Lindgren G."/>
            <person name="Liu J."/>
            <person name="Magnani E."/>
            <person name="Mickelson J.R."/>
            <person name="Murray J."/>
            <person name="Nergadze S.G."/>
            <person name="Onofrio R."/>
            <person name="Pedroni S."/>
            <person name="Piras M.F."/>
            <person name="Raudsepp T."/>
            <person name="Rocchi M."/>
            <person name="Roeed K.H."/>
            <person name="Ryder O.A."/>
            <person name="Searle S."/>
            <person name="Skow L."/>
            <person name="Swinburne J.E."/>
            <person name="Syvaenen A.C."/>
            <person name="Tozaki T."/>
            <person name="Valberg S.J."/>
            <person name="Vaudin M."/>
            <person name="White J.R."/>
            <person name="Zody M.C."/>
            <person name="Lander E.S."/>
            <person name="Lindblad-Toh K."/>
        </authorList>
    </citation>
    <scope>NUCLEOTIDE SEQUENCE [LARGE SCALE GENOMIC DNA]</scope>
    <source>
        <strain evidence="1 2">Thoroughbred</strain>
    </source>
</reference>
<keyword evidence="2" id="KW-1185">Reference proteome</keyword>
<protein>
    <submittedName>
        <fullName evidence="1">Uncharacterized protein</fullName>
    </submittedName>
</protein>
<dbReference type="Proteomes" id="UP000002281">
    <property type="component" value="Chromosome 30"/>
</dbReference>
<reference evidence="1" key="3">
    <citation type="submission" date="2025-09" db="UniProtKB">
        <authorList>
            <consortium name="Ensembl"/>
        </authorList>
    </citation>
    <scope>IDENTIFICATION</scope>
    <source>
        <strain evidence="1">Thoroughbred</strain>
    </source>
</reference>
<accession>A0A9L0TF93</accession>